<protein>
    <recommendedName>
        <fullName evidence="3">Endonuclease/exonuclease/phosphatase domain-containing protein</fullName>
    </recommendedName>
</protein>
<dbReference type="AlphaFoldDB" id="A0A2N0NPN9"/>
<evidence type="ECO:0000313" key="1">
    <source>
        <dbReference type="EMBL" id="PKB96533.1"/>
    </source>
</evidence>
<proteinExistence type="predicted"/>
<sequence>MGDFNCHPKEKTNLNYHIIQLAKSKGLKDMAKYHATNQLPDITRISHRIDYIFGNDNILDTLIHTFVQPIPPSHSPVITKLYRNHDKKEKPDYSQMNEELWDEYTAKTKIYFKYHFQYIDKALNGSVWSGL</sequence>
<reference evidence="1 2" key="1">
    <citation type="submission" date="2016-04" db="EMBL/GenBank/DDBJ databases">
        <title>Genome analyses suggest a sexual origin of heterokaryosis in a supposedly ancient asexual fungus.</title>
        <authorList>
            <person name="Ropars J."/>
            <person name="Sedzielewska K."/>
            <person name="Noel J."/>
            <person name="Charron P."/>
            <person name="Farinelli L."/>
            <person name="Marton T."/>
            <person name="Kruger M."/>
            <person name="Pelin A."/>
            <person name="Brachmann A."/>
            <person name="Corradi N."/>
        </authorList>
    </citation>
    <scope>NUCLEOTIDE SEQUENCE [LARGE SCALE GENOMIC DNA]</scope>
    <source>
        <strain evidence="1 2">A5</strain>
    </source>
</reference>
<organism evidence="1 2">
    <name type="scientific">Rhizophagus irregularis</name>
    <dbReference type="NCBI Taxonomy" id="588596"/>
    <lineage>
        <taxon>Eukaryota</taxon>
        <taxon>Fungi</taxon>
        <taxon>Fungi incertae sedis</taxon>
        <taxon>Mucoromycota</taxon>
        <taxon>Glomeromycotina</taxon>
        <taxon>Glomeromycetes</taxon>
        <taxon>Glomerales</taxon>
        <taxon>Glomeraceae</taxon>
        <taxon>Rhizophagus</taxon>
    </lineage>
</organism>
<evidence type="ECO:0000313" key="2">
    <source>
        <dbReference type="Proteomes" id="UP000232722"/>
    </source>
</evidence>
<evidence type="ECO:0008006" key="3">
    <source>
        <dbReference type="Google" id="ProtNLM"/>
    </source>
</evidence>
<name>A0A2N0NPN9_9GLOM</name>
<dbReference type="EMBL" id="LLXJ01003817">
    <property type="protein sequence ID" value="PKB96533.1"/>
    <property type="molecule type" value="Genomic_DNA"/>
</dbReference>
<accession>A0A2N0NPN9</accession>
<dbReference type="Proteomes" id="UP000232722">
    <property type="component" value="Unassembled WGS sequence"/>
</dbReference>
<dbReference type="Gene3D" id="3.60.10.10">
    <property type="entry name" value="Endonuclease/exonuclease/phosphatase"/>
    <property type="match status" value="1"/>
</dbReference>
<comment type="caution">
    <text evidence="1">The sequence shown here is derived from an EMBL/GenBank/DDBJ whole genome shotgun (WGS) entry which is preliminary data.</text>
</comment>
<reference evidence="1 2" key="2">
    <citation type="submission" date="2017-09" db="EMBL/GenBank/DDBJ databases">
        <title>Extensive intraspecific genome diversity in a model arbuscular mycorrhizal fungus.</title>
        <authorList>
            <person name="Chen E.C."/>
            <person name="Morin E."/>
            <person name="Beaudet D."/>
            <person name="Noel J."/>
            <person name="Ndikumana S."/>
            <person name="Charron P."/>
            <person name="St-Onge C."/>
            <person name="Giorgi J."/>
            <person name="Grigoriev I.V."/>
            <person name="Roux C."/>
            <person name="Martin F.M."/>
            <person name="Corradi N."/>
        </authorList>
    </citation>
    <scope>NUCLEOTIDE SEQUENCE [LARGE SCALE GENOMIC DNA]</scope>
    <source>
        <strain evidence="1 2">A5</strain>
    </source>
</reference>
<dbReference type="SUPFAM" id="SSF56219">
    <property type="entry name" value="DNase I-like"/>
    <property type="match status" value="1"/>
</dbReference>
<dbReference type="InterPro" id="IPR036691">
    <property type="entry name" value="Endo/exonu/phosph_ase_sf"/>
</dbReference>
<gene>
    <name evidence="1" type="ORF">RhiirA5_434669</name>
</gene>